<evidence type="ECO:0000313" key="1">
    <source>
        <dbReference type="EMBL" id="TCK01173.1"/>
    </source>
</evidence>
<dbReference type="OrthoDB" id="5354816at2"/>
<dbReference type="Pfam" id="PF08974">
    <property type="entry name" value="DUF1877"/>
    <property type="match status" value="1"/>
</dbReference>
<dbReference type="AlphaFoldDB" id="A0A4R1G3Y1"/>
<dbReference type="Proteomes" id="UP000294856">
    <property type="component" value="Unassembled WGS sequence"/>
</dbReference>
<gene>
    <name evidence="1" type="ORF">DFR71_2197</name>
</gene>
<dbReference type="STRING" id="1210063.GCA_001612665_04365"/>
<organism evidence="1 2">
    <name type="scientific">Nocardia alba</name>
    <dbReference type="NCBI Taxonomy" id="225051"/>
    <lineage>
        <taxon>Bacteria</taxon>
        <taxon>Bacillati</taxon>
        <taxon>Actinomycetota</taxon>
        <taxon>Actinomycetes</taxon>
        <taxon>Mycobacteriales</taxon>
        <taxon>Nocardiaceae</taxon>
        <taxon>Nocardia</taxon>
    </lineage>
</organism>
<dbReference type="EMBL" id="SMFR01000001">
    <property type="protein sequence ID" value="TCK01173.1"/>
    <property type="molecule type" value="Genomic_DNA"/>
</dbReference>
<reference evidence="1 2" key="1">
    <citation type="submission" date="2019-03" db="EMBL/GenBank/DDBJ databases">
        <title>Genomic Encyclopedia of Type Strains, Phase IV (KMG-IV): sequencing the most valuable type-strain genomes for metagenomic binning, comparative biology and taxonomic classification.</title>
        <authorList>
            <person name="Goeker M."/>
        </authorList>
    </citation>
    <scope>NUCLEOTIDE SEQUENCE [LARGE SCALE GENOMIC DNA]</scope>
    <source>
        <strain evidence="1 2">DSM 44684</strain>
    </source>
</reference>
<keyword evidence="2" id="KW-1185">Reference proteome</keyword>
<sequence length="152" mass="16834">MGPVLAFHRISEADAARITADAEAAFDLIEAIDHTGEPVGDIDKSWDGLRYLLAAAKVDVDLIRDLDPWAGDGEPRIWTAHEVSAAAHTLTATPFAALAEHFAPDDMDDNDVYPDIWDTDFCHEYLREHYEGLVEFLMYASARNSPVLSGFE</sequence>
<comment type="caution">
    <text evidence="1">The sequence shown here is derived from an EMBL/GenBank/DDBJ whole genome shotgun (WGS) entry which is preliminary data.</text>
</comment>
<evidence type="ECO:0000313" key="2">
    <source>
        <dbReference type="Proteomes" id="UP000294856"/>
    </source>
</evidence>
<accession>A0A4R1G3Y1</accession>
<dbReference type="InterPro" id="IPR035944">
    <property type="entry name" value="YfbM-like_sf"/>
</dbReference>
<dbReference type="RefSeq" id="WP_067454219.1">
    <property type="nucleotide sequence ID" value="NZ_SMFR01000001.1"/>
</dbReference>
<protein>
    <submittedName>
        <fullName evidence="1">Uncharacterized protein DUF1877</fullName>
    </submittedName>
</protein>
<dbReference type="SUPFAM" id="SSF111069">
    <property type="entry name" value="Hypothetical protein yfbM"/>
    <property type="match status" value="1"/>
</dbReference>
<name>A0A4R1G3Y1_9NOCA</name>
<dbReference type="Gene3D" id="3.40.1760.10">
    <property type="entry name" value="YfbM-like super family"/>
    <property type="match status" value="1"/>
</dbReference>
<proteinExistence type="predicted"/>
<dbReference type="InterPro" id="IPR015068">
    <property type="entry name" value="DUF1877"/>
</dbReference>